<keyword evidence="3" id="KW-1185">Reference proteome</keyword>
<dbReference type="Proteomes" id="UP001057375">
    <property type="component" value="Unassembled WGS sequence"/>
</dbReference>
<dbReference type="InterPro" id="IPR016123">
    <property type="entry name" value="Mog1/PsbP_a/b/a-sand"/>
</dbReference>
<dbReference type="EMBL" id="BQXS01011099">
    <property type="protein sequence ID" value="GKT35936.1"/>
    <property type="molecule type" value="Genomic_DNA"/>
</dbReference>
<evidence type="ECO:0000256" key="1">
    <source>
        <dbReference type="SAM" id="MobiDB-lite"/>
    </source>
</evidence>
<accession>A0ABQ5KU02</accession>
<reference evidence="2" key="1">
    <citation type="submission" date="2022-03" db="EMBL/GenBank/DDBJ databases">
        <title>Draft genome sequence of Aduncisulcus paluster, a free-living microaerophilic Fornicata.</title>
        <authorList>
            <person name="Yuyama I."/>
            <person name="Kume K."/>
            <person name="Tamura T."/>
            <person name="Inagaki Y."/>
            <person name="Hashimoto T."/>
        </authorList>
    </citation>
    <scope>NUCLEOTIDE SEQUENCE</scope>
    <source>
        <strain evidence="2">NY0171</strain>
    </source>
</reference>
<evidence type="ECO:0000313" key="3">
    <source>
        <dbReference type="Proteomes" id="UP001057375"/>
    </source>
</evidence>
<gene>
    <name evidence="2" type="ORF">ADUPG1_008994</name>
</gene>
<proteinExistence type="predicted"/>
<dbReference type="SUPFAM" id="SSF55724">
    <property type="entry name" value="Mog1p/PsbP-like"/>
    <property type="match status" value="1"/>
</dbReference>
<organism evidence="2 3">
    <name type="scientific">Aduncisulcus paluster</name>
    <dbReference type="NCBI Taxonomy" id="2918883"/>
    <lineage>
        <taxon>Eukaryota</taxon>
        <taxon>Metamonada</taxon>
        <taxon>Carpediemonas-like organisms</taxon>
        <taxon>Aduncisulcus</taxon>
    </lineage>
</organism>
<feature type="region of interest" description="Disordered" evidence="1">
    <location>
        <begin position="86"/>
        <end position="105"/>
    </location>
</feature>
<sequence length="178" mass="19643">MKLKAFGGCIELGVREKSWKNVRHSAMENEDSFIYLPAVKSEDKKYPPMMMTVGLYQYAKDSLDESIKEHFLDILSCSKAGAVKEPEMTPLLPPPPSLEGEKPGHPMSSMGFSASLRPIADSHPDEVPVGVGGILIRMPRVTSDILVTIQGRANPSVLLTIAKSAVRELKILHWELFV</sequence>
<protein>
    <submittedName>
        <fullName evidence="2">Uncharacterized protein</fullName>
    </submittedName>
</protein>
<comment type="caution">
    <text evidence="2">The sequence shown here is derived from an EMBL/GenBank/DDBJ whole genome shotgun (WGS) entry which is preliminary data.</text>
</comment>
<evidence type="ECO:0000313" key="2">
    <source>
        <dbReference type="EMBL" id="GKT35936.1"/>
    </source>
</evidence>
<name>A0ABQ5KU02_9EUKA</name>